<dbReference type="Pfam" id="PF08386">
    <property type="entry name" value="Abhydrolase_4"/>
    <property type="match status" value="1"/>
</dbReference>
<keyword evidence="5" id="KW-1185">Reference proteome</keyword>
<reference evidence="4 5" key="1">
    <citation type="journal article" date="2019" name="Int. J. Syst. Evol. Microbiol.">
        <title>The Global Catalogue of Microorganisms (GCM) 10K type strain sequencing project: providing services to taxonomists for standard genome sequencing and annotation.</title>
        <authorList>
            <consortium name="The Broad Institute Genomics Platform"/>
            <consortium name="The Broad Institute Genome Sequencing Center for Infectious Disease"/>
            <person name="Wu L."/>
            <person name="Ma J."/>
        </authorList>
    </citation>
    <scope>NUCLEOTIDE SEQUENCE [LARGE SCALE GENOMIC DNA]</scope>
    <source>
        <strain evidence="4 5">JCM 10977</strain>
    </source>
</reference>
<evidence type="ECO:0008006" key="6">
    <source>
        <dbReference type="Google" id="ProtNLM"/>
    </source>
</evidence>
<accession>A0ABN1QU58</accession>
<evidence type="ECO:0000313" key="4">
    <source>
        <dbReference type="EMBL" id="GAA0947373.1"/>
    </source>
</evidence>
<protein>
    <recommendedName>
        <fullName evidence="6">TAP-like protein</fullName>
    </recommendedName>
</protein>
<name>A0ABN1QU58_9ACTN</name>
<organism evidence="4 5">
    <name type="scientific">Kribbella koreensis</name>
    <dbReference type="NCBI Taxonomy" id="57909"/>
    <lineage>
        <taxon>Bacteria</taxon>
        <taxon>Bacillati</taxon>
        <taxon>Actinomycetota</taxon>
        <taxon>Actinomycetes</taxon>
        <taxon>Propionibacteriales</taxon>
        <taxon>Kribbellaceae</taxon>
        <taxon>Kribbella</taxon>
    </lineage>
</organism>
<dbReference type="Gene3D" id="3.40.50.1820">
    <property type="entry name" value="alpha/beta hydrolase"/>
    <property type="match status" value="1"/>
</dbReference>
<dbReference type="Proteomes" id="UP001500542">
    <property type="component" value="Unassembled WGS sequence"/>
</dbReference>
<evidence type="ECO:0000256" key="1">
    <source>
        <dbReference type="SAM" id="SignalP"/>
    </source>
</evidence>
<feature type="chain" id="PRO_5046847539" description="TAP-like protein" evidence="1">
    <location>
        <begin position="25"/>
        <end position="635"/>
    </location>
</feature>
<dbReference type="EMBL" id="BAAAHK010000010">
    <property type="protein sequence ID" value="GAA0947373.1"/>
    <property type="molecule type" value="Genomic_DNA"/>
</dbReference>
<feature type="signal peptide" evidence="1">
    <location>
        <begin position="1"/>
        <end position="24"/>
    </location>
</feature>
<dbReference type="InterPro" id="IPR029058">
    <property type="entry name" value="AB_hydrolase_fold"/>
</dbReference>
<dbReference type="InterPro" id="IPR013595">
    <property type="entry name" value="Pept_S33_TAP-like_C"/>
</dbReference>
<dbReference type="SUPFAM" id="SSF53474">
    <property type="entry name" value="alpha/beta-Hydrolases"/>
    <property type="match status" value="2"/>
</dbReference>
<comment type="caution">
    <text evidence="4">The sequence shown here is derived from an EMBL/GenBank/DDBJ whole genome shotgun (WGS) entry which is preliminary data.</text>
</comment>
<feature type="domain" description="AB hydrolase-1" evidence="2">
    <location>
        <begin position="102"/>
        <end position="260"/>
    </location>
</feature>
<sequence>MQHASIAAVVASLTLALSPIVTTAAVPVVQRTPLPLLALSPCPDEPTFKCGTLPVPLNRRHPDGRTIPLHVELFPHTGPIADGAVFTSEGGPGASITIGGQHYQGPTLLAEVSKTRDVVFIDQRGVGLSAAINCDAWQHGGPFYSSAAQCHDQLGDTANFYSTTDVADDLEDVRRALGYGKIDLLGPSYAGNDMLTYTARWTGNVRSIVIGSPAATVGTDPFYAYPPKAWAGMLTSLCRRTPACDAANPDPAGTLYWLAAQLRSKPLKGTGIDSHGVPHKLTVTENLLANGIMFYADYVGPSEVIQAATALRHGDPVPLLRLAANVDPANGPHDSGTPREESRGHWLARTCVDQPVQWDKGAPAATRQRQYSAAYKAEPAMYGPVSKGAWAAPGYAGYQPLPCIASTWEDRPNFPVGTKITGVPALVMAGELDFGLPPSVVRLAADSLVGSKQLTVAGSGHIPWLWSGCAADLMQRFILTHDLGDASCAQVPESPVWLPGSFPLTTAAAPPARQLRGPSAPADLRRAATVIGWTLMDGLQEMASIQGVTSAGLRGGAVTYQDGQDRPFRFDRARFTRDLAVTGALAWEGKDVDGQFTVKLPNGSTVTGTVHGPYRVYGAALTITMLGRSFSVPSH</sequence>
<evidence type="ECO:0000259" key="3">
    <source>
        <dbReference type="Pfam" id="PF08386"/>
    </source>
</evidence>
<proteinExistence type="predicted"/>
<evidence type="ECO:0000313" key="5">
    <source>
        <dbReference type="Proteomes" id="UP001500542"/>
    </source>
</evidence>
<feature type="domain" description="Peptidase S33 tripeptidyl aminopeptidase-like C-terminal" evidence="3">
    <location>
        <begin position="398"/>
        <end position="483"/>
    </location>
</feature>
<gene>
    <name evidence="4" type="ORF">GCM10009554_44120</name>
</gene>
<dbReference type="InterPro" id="IPR000073">
    <property type="entry name" value="AB_hydrolase_1"/>
</dbReference>
<keyword evidence="1" id="KW-0732">Signal</keyword>
<dbReference type="Pfam" id="PF00561">
    <property type="entry name" value="Abhydrolase_1"/>
    <property type="match status" value="1"/>
</dbReference>
<evidence type="ECO:0000259" key="2">
    <source>
        <dbReference type="Pfam" id="PF00561"/>
    </source>
</evidence>